<dbReference type="Gene3D" id="3.80.10.10">
    <property type="entry name" value="Ribonuclease Inhibitor"/>
    <property type="match status" value="1"/>
</dbReference>
<dbReference type="SUPFAM" id="SSF81383">
    <property type="entry name" value="F-box domain"/>
    <property type="match status" value="1"/>
</dbReference>
<dbReference type="InterPro" id="IPR032675">
    <property type="entry name" value="LRR_dom_sf"/>
</dbReference>
<protein>
    <recommendedName>
        <fullName evidence="2">F-box domain-containing protein</fullName>
    </recommendedName>
</protein>
<dbReference type="Proteomes" id="UP001603857">
    <property type="component" value="Unassembled WGS sequence"/>
</dbReference>
<dbReference type="SUPFAM" id="SSF52058">
    <property type="entry name" value="L domain-like"/>
    <property type="match status" value="1"/>
</dbReference>
<evidence type="ECO:0000313" key="4">
    <source>
        <dbReference type="Proteomes" id="UP001603857"/>
    </source>
</evidence>
<gene>
    <name evidence="3" type="ORF">Fmac_030587</name>
</gene>
<dbReference type="PANTHER" id="PTHR31900:SF34">
    <property type="entry name" value="EMB|CAB62440.1-RELATED"/>
    <property type="match status" value="1"/>
</dbReference>
<dbReference type="PROSITE" id="PS50181">
    <property type="entry name" value="FBOX"/>
    <property type="match status" value="1"/>
</dbReference>
<dbReference type="InterPro" id="IPR036047">
    <property type="entry name" value="F-box-like_dom_sf"/>
</dbReference>
<dbReference type="PANTHER" id="PTHR31900">
    <property type="entry name" value="F-BOX/RNI SUPERFAMILY PROTEIN-RELATED"/>
    <property type="match status" value="1"/>
</dbReference>
<keyword evidence="4" id="KW-1185">Reference proteome</keyword>
<dbReference type="InterPro" id="IPR050232">
    <property type="entry name" value="FBL13/AtMIF1-like"/>
</dbReference>
<reference evidence="3 4" key="1">
    <citation type="submission" date="2024-08" db="EMBL/GenBank/DDBJ databases">
        <title>Insights into the chromosomal genome structure of Flemingia macrophylla.</title>
        <authorList>
            <person name="Ding Y."/>
            <person name="Zhao Y."/>
            <person name="Bi W."/>
            <person name="Wu M."/>
            <person name="Zhao G."/>
            <person name="Gong Y."/>
            <person name="Li W."/>
            <person name="Zhang P."/>
        </authorList>
    </citation>
    <scope>NUCLEOTIDE SEQUENCE [LARGE SCALE GENOMIC DNA]</scope>
    <source>
        <strain evidence="3">DYQJB</strain>
        <tissue evidence="3">Leaf</tissue>
    </source>
</reference>
<feature type="compositionally biased region" description="Basic and acidic residues" evidence="1">
    <location>
        <begin position="24"/>
        <end position="39"/>
    </location>
</feature>
<evidence type="ECO:0000313" key="3">
    <source>
        <dbReference type="EMBL" id="KAL2316711.1"/>
    </source>
</evidence>
<proteinExistence type="predicted"/>
<dbReference type="InterPro" id="IPR001810">
    <property type="entry name" value="F-box_dom"/>
</dbReference>
<comment type="caution">
    <text evidence="3">The sequence shown here is derived from an EMBL/GenBank/DDBJ whole genome shotgun (WGS) entry which is preliminary data.</text>
</comment>
<name>A0ABD1KZM1_9FABA</name>
<evidence type="ECO:0000259" key="2">
    <source>
        <dbReference type="PROSITE" id="PS50181"/>
    </source>
</evidence>
<accession>A0ABD1KZM1</accession>
<organism evidence="3 4">
    <name type="scientific">Flemingia macrophylla</name>
    <dbReference type="NCBI Taxonomy" id="520843"/>
    <lineage>
        <taxon>Eukaryota</taxon>
        <taxon>Viridiplantae</taxon>
        <taxon>Streptophyta</taxon>
        <taxon>Embryophyta</taxon>
        <taxon>Tracheophyta</taxon>
        <taxon>Spermatophyta</taxon>
        <taxon>Magnoliopsida</taxon>
        <taxon>eudicotyledons</taxon>
        <taxon>Gunneridae</taxon>
        <taxon>Pentapetalae</taxon>
        <taxon>rosids</taxon>
        <taxon>fabids</taxon>
        <taxon>Fabales</taxon>
        <taxon>Fabaceae</taxon>
        <taxon>Papilionoideae</taxon>
        <taxon>50 kb inversion clade</taxon>
        <taxon>NPAAA clade</taxon>
        <taxon>indigoferoid/millettioid clade</taxon>
        <taxon>Phaseoleae</taxon>
        <taxon>Flemingia</taxon>
    </lineage>
</organism>
<feature type="region of interest" description="Disordered" evidence="1">
    <location>
        <begin position="20"/>
        <end position="39"/>
    </location>
</feature>
<dbReference type="AlphaFoldDB" id="A0ABD1KZM1"/>
<sequence length="371" mass="42214">MAARQQNKSYLWKIRKSGVVGESSDLRGKEKEKREKEDRLSNLPDELIHRILSTVDAKKLWTTLPVLNLRDSCFDDPVLFESFVDHVLSHRNSSTNLRIVNFESYDDELQDGDVVDSVIDYITDTPTVTSTLRILSILADQCVVGKLPDLSLCQSLTTLKLCRIRAEGTPFDIVSLKNLYLIDCNFGCGADALLDLFEDCVNLRRLCLHNCNYYGAFGTYRIHAPQLSYLSISWMRIDEMFNSKCDIELFTPKLQYFNYCDSEIYDFSADEDLSSLEELNVDVLCLDKGTDLLLQLIELFELMGSAKFVTLSTGIVEVMSMFPDVLDGRSSPFTRLQDFELDKDTPSSSTTIPPKVMAYLFGGYPGFRFNR</sequence>
<evidence type="ECO:0000256" key="1">
    <source>
        <dbReference type="SAM" id="MobiDB-lite"/>
    </source>
</evidence>
<feature type="domain" description="F-box" evidence="2">
    <location>
        <begin position="37"/>
        <end position="60"/>
    </location>
</feature>
<dbReference type="EMBL" id="JBGMDY010000011">
    <property type="protein sequence ID" value="KAL2316711.1"/>
    <property type="molecule type" value="Genomic_DNA"/>
</dbReference>